<evidence type="ECO:0000313" key="3">
    <source>
        <dbReference type="Proteomes" id="UP000800094"/>
    </source>
</evidence>
<accession>A0A6A6IR27</accession>
<gene>
    <name evidence="2" type="ORF">BU26DRAFT_254012</name>
</gene>
<dbReference type="EMBL" id="ML987192">
    <property type="protein sequence ID" value="KAF2252252.1"/>
    <property type="molecule type" value="Genomic_DNA"/>
</dbReference>
<dbReference type="AlphaFoldDB" id="A0A6A6IR27"/>
<evidence type="ECO:0000313" key="2">
    <source>
        <dbReference type="EMBL" id="KAF2252252.1"/>
    </source>
</evidence>
<dbReference type="GeneID" id="54574505"/>
<organism evidence="2 3">
    <name type="scientific">Trematosphaeria pertusa</name>
    <dbReference type="NCBI Taxonomy" id="390896"/>
    <lineage>
        <taxon>Eukaryota</taxon>
        <taxon>Fungi</taxon>
        <taxon>Dikarya</taxon>
        <taxon>Ascomycota</taxon>
        <taxon>Pezizomycotina</taxon>
        <taxon>Dothideomycetes</taxon>
        <taxon>Pleosporomycetidae</taxon>
        <taxon>Pleosporales</taxon>
        <taxon>Massarineae</taxon>
        <taxon>Trematosphaeriaceae</taxon>
        <taxon>Trematosphaeria</taxon>
    </lineage>
</organism>
<reference evidence="2" key="1">
    <citation type="journal article" date="2020" name="Stud. Mycol.">
        <title>101 Dothideomycetes genomes: a test case for predicting lifestyles and emergence of pathogens.</title>
        <authorList>
            <person name="Haridas S."/>
            <person name="Albert R."/>
            <person name="Binder M."/>
            <person name="Bloem J."/>
            <person name="Labutti K."/>
            <person name="Salamov A."/>
            <person name="Andreopoulos B."/>
            <person name="Baker S."/>
            <person name="Barry K."/>
            <person name="Bills G."/>
            <person name="Bluhm B."/>
            <person name="Cannon C."/>
            <person name="Castanera R."/>
            <person name="Culley D."/>
            <person name="Daum C."/>
            <person name="Ezra D."/>
            <person name="Gonzalez J."/>
            <person name="Henrissat B."/>
            <person name="Kuo A."/>
            <person name="Liang C."/>
            <person name="Lipzen A."/>
            <person name="Lutzoni F."/>
            <person name="Magnuson J."/>
            <person name="Mondo S."/>
            <person name="Nolan M."/>
            <person name="Ohm R."/>
            <person name="Pangilinan J."/>
            <person name="Park H.-J."/>
            <person name="Ramirez L."/>
            <person name="Alfaro M."/>
            <person name="Sun H."/>
            <person name="Tritt A."/>
            <person name="Yoshinaga Y."/>
            <person name="Zwiers L.-H."/>
            <person name="Turgeon B."/>
            <person name="Goodwin S."/>
            <person name="Spatafora J."/>
            <person name="Crous P."/>
            <person name="Grigoriev I."/>
        </authorList>
    </citation>
    <scope>NUCLEOTIDE SEQUENCE</scope>
    <source>
        <strain evidence="2">CBS 122368</strain>
    </source>
</reference>
<name>A0A6A6IR27_9PLEO</name>
<keyword evidence="1" id="KW-0812">Transmembrane</keyword>
<protein>
    <submittedName>
        <fullName evidence="2">Uncharacterized protein</fullName>
    </submittedName>
</protein>
<dbReference type="Proteomes" id="UP000800094">
    <property type="component" value="Unassembled WGS sequence"/>
</dbReference>
<dbReference type="RefSeq" id="XP_033687256.1">
    <property type="nucleotide sequence ID" value="XM_033821175.1"/>
</dbReference>
<proteinExistence type="predicted"/>
<keyword evidence="1" id="KW-0472">Membrane</keyword>
<keyword evidence="1" id="KW-1133">Transmembrane helix</keyword>
<keyword evidence="3" id="KW-1185">Reference proteome</keyword>
<sequence length="120" mass="13056">MRGGVSGCPLCLPSDCRPSPVAFCGLPVVPGSTFTLSQSWPGFCDGHLLSFLTLALIGICTIHFIPSLYYFLLILFPFLGSRLSEAGLDFSSYLPSSDEGLPPLQRVVILITRLRCLYID</sequence>
<evidence type="ECO:0000256" key="1">
    <source>
        <dbReference type="SAM" id="Phobius"/>
    </source>
</evidence>
<feature type="transmembrane region" description="Helical" evidence="1">
    <location>
        <begin position="48"/>
        <end position="76"/>
    </location>
</feature>